<evidence type="ECO:0000313" key="3">
    <source>
        <dbReference type="EMBL" id="KAK4147081.1"/>
    </source>
</evidence>
<reference evidence="3" key="1">
    <citation type="journal article" date="2023" name="Mol. Phylogenet. Evol.">
        <title>Genome-scale phylogeny and comparative genomics of the fungal order Sordariales.</title>
        <authorList>
            <person name="Hensen N."/>
            <person name="Bonometti L."/>
            <person name="Westerberg I."/>
            <person name="Brannstrom I.O."/>
            <person name="Guillou S."/>
            <person name="Cros-Aarteil S."/>
            <person name="Calhoun S."/>
            <person name="Haridas S."/>
            <person name="Kuo A."/>
            <person name="Mondo S."/>
            <person name="Pangilinan J."/>
            <person name="Riley R."/>
            <person name="LaButti K."/>
            <person name="Andreopoulos B."/>
            <person name="Lipzen A."/>
            <person name="Chen C."/>
            <person name="Yan M."/>
            <person name="Daum C."/>
            <person name="Ng V."/>
            <person name="Clum A."/>
            <person name="Steindorff A."/>
            <person name="Ohm R.A."/>
            <person name="Martin F."/>
            <person name="Silar P."/>
            <person name="Natvig D.O."/>
            <person name="Lalanne C."/>
            <person name="Gautier V."/>
            <person name="Ament-Velasquez S.L."/>
            <person name="Kruys A."/>
            <person name="Hutchinson M.I."/>
            <person name="Powell A.J."/>
            <person name="Barry K."/>
            <person name="Miller A.N."/>
            <person name="Grigoriev I.V."/>
            <person name="Debuchy R."/>
            <person name="Gladieux P."/>
            <person name="Hiltunen Thoren M."/>
            <person name="Johannesson H."/>
        </authorList>
    </citation>
    <scope>NUCLEOTIDE SEQUENCE</scope>
    <source>
        <strain evidence="3">CBS 141.50</strain>
    </source>
</reference>
<dbReference type="RefSeq" id="XP_062640452.1">
    <property type="nucleotide sequence ID" value="XM_062779334.1"/>
</dbReference>
<sequence length="473" mass="49825">MASVRLLVLPRGGDASHSDSSEGASTLTTGAIAGIACGAGALFLGAAGLFIIYWRRQRRYDREDDSDCDSFDGERRGDMVPAVTYTMDYKMDGPQPEGAGDHASSYAYSPEKVLSPMSTSDTASAMPTHPAYIPRVLVRGSSTPSNRSARTTSPPPFPTPPFPSGDLYPKTQPDDTIIQAYLAAAQAGTPPPHVRQQLQLHQQQQQQHYRSESESSSSGLPIQHPAQFPPISAASTPPPLPPQPHSASSTDASQHPLHPDHQTRATSGPQLPSFPYPYPQHLLQQQEPIAAGPPSQPNRKPRAYPPPPLNLADPSSTTTSTGPIGPTRSKSEKPLHGKLGTTISGPLAFPHLVPGTLPTTNTTPSGWSREEGSGGISHDSSHGDAGADDSTAEGQHQQKRSFRSRAWGFASGGGSGGDGSGGGKGDDNGKGKEKKHRRKRSNRNSGGGGGGGGGYAGNRHYAEIEIGRESDLW</sequence>
<feature type="compositionally biased region" description="Low complexity" evidence="1">
    <location>
        <begin position="279"/>
        <end position="288"/>
    </location>
</feature>
<dbReference type="Proteomes" id="UP001302676">
    <property type="component" value="Unassembled WGS sequence"/>
</dbReference>
<evidence type="ECO:0000256" key="2">
    <source>
        <dbReference type="SAM" id="Phobius"/>
    </source>
</evidence>
<keyword evidence="4" id="KW-1185">Reference proteome</keyword>
<feature type="compositionally biased region" description="Polar residues" evidence="1">
    <location>
        <begin position="357"/>
        <end position="366"/>
    </location>
</feature>
<accession>A0AAN6ZS38</accession>
<feature type="compositionally biased region" description="Pro residues" evidence="1">
    <location>
        <begin position="153"/>
        <end position="163"/>
    </location>
</feature>
<feature type="compositionally biased region" description="Basic residues" evidence="1">
    <location>
        <begin position="432"/>
        <end position="442"/>
    </location>
</feature>
<feature type="compositionally biased region" description="Gly residues" evidence="1">
    <location>
        <begin position="410"/>
        <end position="423"/>
    </location>
</feature>
<evidence type="ECO:0000313" key="4">
    <source>
        <dbReference type="Proteomes" id="UP001302676"/>
    </source>
</evidence>
<protein>
    <submittedName>
        <fullName evidence="3">Uncharacterized protein</fullName>
    </submittedName>
</protein>
<dbReference type="AlphaFoldDB" id="A0AAN6ZS38"/>
<keyword evidence="2" id="KW-1133">Transmembrane helix</keyword>
<dbReference type="EMBL" id="MU853557">
    <property type="protein sequence ID" value="KAK4147081.1"/>
    <property type="molecule type" value="Genomic_DNA"/>
</dbReference>
<feature type="region of interest" description="Disordered" evidence="1">
    <location>
        <begin position="139"/>
        <end position="172"/>
    </location>
</feature>
<feature type="transmembrane region" description="Helical" evidence="2">
    <location>
        <begin position="31"/>
        <end position="54"/>
    </location>
</feature>
<feature type="compositionally biased region" description="Gly residues" evidence="1">
    <location>
        <begin position="445"/>
        <end position="456"/>
    </location>
</feature>
<reference evidence="3" key="2">
    <citation type="submission" date="2023-05" db="EMBL/GenBank/DDBJ databases">
        <authorList>
            <consortium name="Lawrence Berkeley National Laboratory"/>
            <person name="Steindorff A."/>
            <person name="Hensen N."/>
            <person name="Bonometti L."/>
            <person name="Westerberg I."/>
            <person name="Brannstrom I.O."/>
            <person name="Guillou S."/>
            <person name="Cros-Aarteil S."/>
            <person name="Calhoun S."/>
            <person name="Haridas S."/>
            <person name="Kuo A."/>
            <person name="Mondo S."/>
            <person name="Pangilinan J."/>
            <person name="Riley R."/>
            <person name="Labutti K."/>
            <person name="Andreopoulos B."/>
            <person name="Lipzen A."/>
            <person name="Chen C."/>
            <person name="Yanf M."/>
            <person name="Daum C."/>
            <person name="Ng V."/>
            <person name="Clum A."/>
            <person name="Ohm R."/>
            <person name="Martin F."/>
            <person name="Silar P."/>
            <person name="Natvig D."/>
            <person name="Lalanne C."/>
            <person name="Gautier V."/>
            <person name="Ament-Velasquez S.L."/>
            <person name="Kruys A."/>
            <person name="Hutchinson M.I."/>
            <person name="Powell A.J."/>
            <person name="Barry K."/>
            <person name="Miller A.N."/>
            <person name="Grigoriev I.V."/>
            <person name="Debuchy R."/>
            <person name="Gladieux P."/>
            <person name="Thoren M.H."/>
            <person name="Johannesson H."/>
        </authorList>
    </citation>
    <scope>NUCLEOTIDE SEQUENCE</scope>
    <source>
        <strain evidence="3">CBS 141.50</strain>
    </source>
</reference>
<name>A0AAN6ZS38_9PEZI</name>
<gene>
    <name evidence="3" type="ORF">C8A04DRAFT_24874</name>
</gene>
<comment type="caution">
    <text evidence="3">The sequence shown here is derived from an EMBL/GenBank/DDBJ whole genome shotgun (WGS) entry which is preliminary data.</text>
</comment>
<keyword evidence="2" id="KW-0472">Membrane</keyword>
<feature type="compositionally biased region" description="Low complexity" evidence="1">
    <location>
        <begin position="195"/>
        <end position="218"/>
    </location>
</feature>
<organism evidence="3 4">
    <name type="scientific">Dichotomopilus funicola</name>
    <dbReference type="NCBI Taxonomy" id="1934379"/>
    <lineage>
        <taxon>Eukaryota</taxon>
        <taxon>Fungi</taxon>
        <taxon>Dikarya</taxon>
        <taxon>Ascomycota</taxon>
        <taxon>Pezizomycotina</taxon>
        <taxon>Sordariomycetes</taxon>
        <taxon>Sordariomycetidae</taxon>
        <taxon>Sordariales</taxon>
        <taxon>Chaetomiaceae</taxon>
        <taxon>Dichotomopilus</taxon>
    </lineage>
</organism>
<evidence type="ECO:0000256" key="1">
    <source>
        <dbReference type="SAM" id="MobiDB-lite"/>
    </source>
</evidence>
<feature type="compositionally biased region" description="Low complexity" evidence="1">
    <location>
        <begin position="310"/>
        <end position="327"/>
    </location>
</feature>
<feature type="compositionally biased region" description="Polar residues" evidence="1">
    <location>
        <begin position="140"/>
        <end position="150"/>
    </location>
</feature>
<dbReference type="GeneID" id="87815947"/>
<feature type="region of interest" description="Disordered" evidence="1">
    <location>
        <begin position="186"/>
        <end position="458"/>
    </location>
</feature>
<proteinExistence type="predicted"/>
<keyword evidence="2" id="KW-0812">Transmembrane</keyword>